<evidence type="ECO:0000313" key="1">
    <source>
        <dbReference type="EMBL" id="CAD7622510.1"/>
    </source>
</evidence>
<protein>
    <submittedName>
        <fullName evidence="1">Uncharacterized protein</fullName>
    </submittedName>
</protein>
<dbReference type="AlphaFoldDB" id="A0A7R9KG64"/>
<name>A0A7R9KG64_9ACAR</name>
<evidence type="ECO:0000313" key="2">
    <source>
        <dbReference type="Proteomes" id="UP000759131"/>
    </source>
</evidence>
<organism evidence="1">
    <name type="scientific">Medioppia subpectinata</name>
    <dbReference type="NCBI Taxonomy" id="1979941"/>
    <lineage>
        <taxon>Eukaryota</taxon>
        <taxon>Metazoa</taxon>
        <taxon>Ecdysozoa</taxon>
        <taxon>Arthropoda</taxon>
        <taxon>Chelicerata</taxon>
        <taxon>Arachnida</taxon>
        <taxon>Acari</taxon>
        <taxon>Acariformes</taxon>
        <taxon>Sarcoptiformes</taxon>
        <taxon>Oribatida</taxon>
        <taxon>Brachypylina</taxon>
        <taxon>Oppioidea</taxon>
        <taxon>Oppiidae</taxon>
        <taxon>Medioppia</taxon>
    </lineage>
</organism>
<dbReference type="Proteomes" id="UP000759131">
    <property type="component" value="Unassembled WGS sequence"/>
</dbReference>
<reference evidence="1" key="1">
    <citation type="submission" date="2020-11" db="EMBL/GenBank/DDBJ databases">
        <authorList>
            <person name="Tran Van P."/>
        </authorList>
    </citation>
    <scope>NUCLEOTIDE SEQUENCE</scope>
</reference>
<gene>
    <name evidence="1" type="ORF">OSB1V03_LOCUS2973</name>
</gene>
<dbReference type="EMBL" id="CAJPIZ010001135">
    <property type="protein sequence ID" value="CAG2102940.1"/>
    <property type="molecule type" value="Genomic_DNA"/>
</dbReference>
<accession>A0A7R9KG64</accession>
<keyword evidence="2" id="KW-1185">Reference proteome</keyword>
<sequence>MSDHCYHVHDIVAKGGANNKMVATDLACTLYQNDLSYCKRPTIAPTVSQEFEPLDDHGGDQPTITHITIETSHTRTPVSNCTKARLVVGQSIK</sequence>
<dbReference type="EMBL" id="OC855710">
    <property type="protein sequence ID" value="CAD7622510.1"/>
    <property type="molecule type" value="Genomic_DNA"/>
</dbReference>
<proteinExistence type="predicted"/>